<dbReference type="InterPro" id="IPR003598">
    <property type="entry name" value="Ig_sub2"/>
</dbReference>
<feature type="signal peptide" evidence="4">
    <location>
        <begin position="1"/>
        <end position="28"/>
    </location>
</feature>
<evidence type="ECO:0000256" key="4">
    <source>
        <dbReference type="SAM" id="SignalP"/>
    </source>
</evidence>
<dbReference type="PANTHER" id="PTHR44427:SF5">
    <property type="entry name" value="V-SET AND IMMUNOGLOBULIN DOMAIN-CONTAINING PROTEIN 10-LIKE"/>
    <property type="match status" value="1"/>
</dbReference>
<evidence type="ECO:0000256" key="2">
    <source>
        <dbReference type="ARBA" id="ARBA00023180"/>
    </source>
</evidence>
<keyword evidence="2" id="KW-0325">Glycoprotein</keyword>
<reference evidence="7" key="1">
    <citation type="submission" date="2024-02" db="UniProtKB">
        <authorList>
            <consortium name="WormBaseParasite"/>
        </authorList>
    </citation>
    <scope>IDENTIFICATION</scope>
</reference>
<dbReference type="WBParaSite" id="MBELARI_LOCUS21313">
    <property type="protein sequence ID" value="MBELARI_LOCUS21313"/>
    <property type="gene ID" value="MBELARI_LOCUS21313"/>
</dbReference>
<dbReference type="PANTHER" id="PTHR44427">
    <property type="entry name" value="CARCINOEMBRYONIC ANTIGEN-RELATED CELL ADHESION MOLECULE 19"/>
    <property type="match status" value="1"/>
</dbReference>
<keyword evidence="1 4" id="KW-0732">Signal</keyword>
<evidence type="ECO:0000313" key="6">
    <source>
        <dbReference type="Proteomes" id="UP000887575"/>
    </source>
</evidence>
<dbReference type="InterPro" id="IPR007110">
    <property type="entry name" value="Ig-like_dom"/>
</dbReference>
<name>A0AAF3J7M3_9BILA</name>
<keyword evidence="6" id="KW-1185">Reference proteome</keyword>
<evidence type="ECO:0000256" key="1">
    <source>
        <dbReference type="ARBA" id="ARBA00022729"/>
    </source>
</evidence>
<dbReference type="PROSITE" id="PS50835">
    <property type="entry name" value="IG_LIKE"/>
    <property type="match status" value="1"/>
</dbReference>
<keyword evidence="3" id="KW-0472">Membrane</keyword>
<dbReference type="InterPro" id="IPR013783">
    <property type="entry name" value="Ig-like_fold"/>
</dbReference>
<dbReference type="InterPro" id="IPR036179">
    <property type="entry name" value="Ig-like_dom_sf"/>
</dbReference>
<evidence type="ECO:0000256" key="3">
    <source>
        <dbReference type="SAM" id="Phobius"/>
    </source>
</evidence>
<dbReference type="InterPro" id="IPR003599">
    <property type="entry name" value="Ig_sub"/>
</dbReference>
<dbReference type="AlphaFoldDB" id="A0AAF3J7M3"/>
<accession>A0AAF3J7M3</accession>
<dbReference type="SMART" id="SM00408">
    <property type="entry name" value="IGc2"/>
    <property type="match status" value="1"/>
</dbReference>
<dbReference type="SMART" id="SM00409">
    <property type="entry name" value="IG"/>
    <property type="match status" value="1"/>
</dbReference>
<feature type="domain" description="Ig-like" evidence="5">
    <location>
        <begin position="133"/>
        <end position="220"/>
    </location>
</feature>
<dbReference type="Proteomes" id="UP000887575">
    <property type="component" value="Unassembled WGS sequence"/>
</dbReference>
<feature type="transmembrane region" description="Helical" evidence="3">
    <location>
        <begin position="241"/>
        <end position="264"/>
    </location>
</feature>
<protein>
    <recommendedName>
        <fullName evidence="5">Ig-like domain-containing protein</fullName>
    </recommendedName>
</protein>
<keyword evidence="3" id="KW-1133">Transmembrane helix</keyword>
<evidence type="ECO:0000259" key="5">
    <source>
        <dbReference type="PROSITE" id="PS50835"/>
    </source>
</evidence>
<dbReference type="CDD" id="cd00096">
    <property type="entry name" value="Ig"/>
    <property type="match status" value="1"/>
</dbReference>
<keyword evidence="3" id="KW-0812">Transmembrane</keyword>
<sequence>MISFMATIQSITFCLLSLLSASISSVDAISVHGSPSIALNFKGTKSSNSHPIPSQGPITLWCATEGQKILSANFTRRSETRGGVERRHIGVVNERNATWTINHPTILEAGVWECRVETQFGVGTFNTQIYARPVAQAEEGDSYSEDGQKDYQLQSLPIEVSRGQSKNITCPALGHPVPTISWSKDGHSLDARRVNISGSTIMINNASEQNVGVYTCQAMNEFSKHRYLLVIKKELKLKSDLAWIVPLAVIFVILCCLVTVIFLCEIRRKKNEKKRAESEVAILED</sequence>
<feature type="chain" id="PRO_5041989508" description="Ig-like domain-containing protein" evidence="4">
    <location>
        <begin position="29"/>
        <end position="285"/>
    </location>
</feature>
<dbReference type="InterPro" id="IPR050831">
    <property type="entry name" value="CEA_cell_adhesion"/>
</dbReference>
<dbReference type="InterPro" id="IPR058814">
    <property type="entry name" value="ZIG1/7_N"/>
</dbReference>
<dbReference type="Pfam" id="PF26428">
    <property type="entry name" value="Zwei_Ig_N"/>
    <property type="match status" value="1"/>
</dbReference>
<evidence type="ECO:0000313" key="7">
    <source>
        <dbReference type="WBParaSite" id="MBELARI_LOCUS21313"/>
    </source>
</evidence>
<dbReference type="Gene3D" id="2.60.40.10">
    <property type="entry name" value="Immunoglobulins"/>
    <property type="match status" value="1"/>
</dbReference>
<dbReference type="SUPFAM" id="SSF48726">
    <property type="entry name" value="Immunoglobulin"/>
    <property type="match status" value="1"/>
</dbReference>
<dbReference type="InterPro" id="IPR013098">
    <property type="entry name" value="Ig_I-set"/>
</dbReference>
<proteinExistence type="predicted"/>
<dbReference type="Pfam" id="PF07679">
    <property type="entry name" value="I-set"/>
    <property type="match status" value="1"/>
</dbReference>
<organism evidence="6 7">
    <name type="scientific">Mesorhabditis belari</name>
    <dbReference type="NCBI Taxonomy" id="2138241"/>
    <lineage>
        <taxon>Eukaryota</taxon>
        <taxon>Metazoa</taxon>
        <taxon>Ecdysozoa</taxon>
        <taxon>Nematoda</taxon>
        <taxon>Chromadorea</taxon>
        <taxon>Rhabditida</taxon>
        <taxon>Rhabditina</taxon>
        <taxon>Rhabditomorpha</taxon>
        <taxon>Rhabditoidea</taxon>
        <taxon>Rhabditidae</taxon>
        <taxon>Mesorhabditinae</taxon>
        <taxon>Mesorhabditis</taxon>
    </lineage>
</organism>